<evidence type="ECO:0000313" key="14">
    <source>
        <dbReference type="Proteomes" id="UP001143309"/>
    </source>
</evidence>
<dbReference type="InterPro" id="IPR002218">
    <property type="entry name" value="MnmG-rel"/>
</dbReference>
<proteinExistence type="inferred from homology"/>
<dbReference type="InterPro" id="IPR020595">
    <property type="entry name" value="MnmG-rel_CS"/>
</dbReference>
<dbReference type="SUPFAM" id="SSF51905">
    <property type="entry name" value="FAD/NAD(P)-binding domain"/>
    <property type="match status" value="1"/>
</dbReference>
<evidence type="ECO:0000256" key="3">
    <source>
        <dbReference type="ARBA" id="ARBA00022490"/>
    </source>
</evidence>
<evidence type="ECO:0000256" key="6">
    <source>
        <dbReference type="ARBA" id="ARBA00022679"/>
    </source>
</evidence>
<comment type="cofactor">
    <cofactor evidence="1 11">
        <name>FAD</name>
        <dbReference type="ChEBI" id="CHEBI:57692"/>
    </cofactor>
</comment>
<keyword evidence="6 11" id="KW-0808">Transferase</keyword>
<keyword evidence="9 11" id="KW-0521">NADP</keyword>
<evidence type="ECO:0000256" key="1">
    <source>
        <dbReference type="ARBA" id="ARBA00001974"/>
    </source>
</evidence>
<dbReference type="AlphaFoldDB" id="A0A9W6JRQ3"/>
<evidence type="ECO:0000256" key="5">
    <source>
        <dbReference type="ARBA" id="ARBA00022630"/>
    </source>
</evidence>
<dbReference type="GO" id="GO:0005829">
    <property type="term" value="C:cytosol"/>
    <property type="evidence" value="ECO:0007669"/>
    <property type="project" value="TreeGrafter"/>
</dbReference>
<evidence type="ECO:0000256" key="9">
    <source>
        <dbReference type="ARBA" id="ARBA00022857"/>
    </source>
</evidence>
<dbReference type="Pfam" id="PF01134">
    <property type="entry name" value="GIDA"/>
    <property type="match status" value="1"/>
</dbReference>
<organism evidence="13 14">
    <name type="scientific">Methylopila turkensis</name>
    <dbReference type="NCBI Taxonomy" id="1437816"/>
    <lineage>
        <taxon>Bacteria</taxon>
        <taxon>Pseudomonadati</taxon>
        <taxon>Pseudomonadota</taxon>
        <taxon>Alphaproteobacteria</taxon>
        <taxon>Hyphomicrobiales</taxon>
        <taxon>Methylopilaceae</taxon>
        <taxon>Methylopila</taxon>
    </lineage>
</organism>
<evidence type="ECO:0000256" key="11">
    <source>
        <dbReference type="HAMAP-Rule" id="MF_01037"/>
    </source>
</evidence>
<sequence length="474" mass="50151">MTAQTSPIHVVGGGLAGSEAAWQIAEAGVPVVLHEMRPERRTDAHQTDGLAELVCSNSFRSDDAEQNAVGLLHQEMRALGSLIMRAADGAQVPAGGALAVDREAFSAAVTAALEAHPLVTIARGEIAGLPPAEWDSVIVATGPLTSPALAEAVRGLTGEGELAFFDAIAPIVHSDSIDMSVAWRQSRYDKVGPGGTGADYVNCPMTREQYEAFVAGLVAGDKVSFKDWEASTPYFDGCLPVEIMAERGPETLRHGPMKPMGLTNAHNPTVKPYAVVQLRQDNALGTLYNMVGFQTKLRHAEQVRLFRTIPGLENAEFARLGGLHRNTYLNSPKLLDGALRLKAEPRLRFAGQITGCEGYVESAAVGLLAGRFAAGERLGRAFEHPPATTALGALLGHITGGHIGVEGEGPKSYQPMNVNFGLFPPVEGALRLADGSRPRGAQKAVAKKRMLTDRARADLAAWLGEAPPAAEAAE</sequence>
<dbReference type="InterPro" id="IPR004417">
    <property type="entry name" value="TrmFO"/>
</dbReference>
<dbReference type="PANTHER" id="PTHR11806:SF2">
    <property type="entry name" value="METHYLENETETRAHYDROFOLATE--TRNA-(URACIL-5-)-METHYLTRANSFERASE TRMFO"/>
    <property type="match status" value="1"/>
</dbReference>
<keyword evidence="4 11" id="KW-0489">Methyltransferase</keyword>
<comment type="function">
    <text evidence="2">NAD-binding protein involved in the addition of a carboxymethylaminomethyl (cmnm) group at the wobble position (U34) of certain tRNAs, forming tRNA-cmnm(5)s(2)U34.</text>
</comment>
<evidence type="ECO:0000256" key="8">
    <source>
        <dbReference type="ARBA" id="ARBA00022827"/>
    </source>
</evidence>
<keyword evidence="5 11" id="KW-0285">Flavoprotein</keyword>
<dbReference type="Gene3D" id="3.50.50.60">
    <property type="entry name" value="FAD/NAD(P)-binding domain"/>
    <property type="match status" value="2"/>
</dbReference>
<keyword evidence="3 11" id="KW-0963">Cytoplasm</keyword>
<dbReference type="InterPro" id="IPR040131">
    <property type="entry name" value="MnmG_N"/>
</dbReference>
<dbReference type="GO" id="GO:0050660">
    <property type="term" value="F:flavin adenine dinucleotide binding"/>
    <property type="evidence" value="ECO:0007669"/>
    <property type="project" value="UniProtKB-UniRule"/>
</dbReference>
<keyword evidence="8 11" id="KW-0274">FAD</keyword>
<gene>
    <name evidence="11 13" type="primary">trmFO</name>
    <name evidence="13" type="ORF">GCM10008174_31070</name>
</gene>
<comment type="caution">
    <text evidence="13">The sequence shown here is derived from an EMBL/GenBank/DDBJ whole genome shotgun (WGS) entry which is preliminary data.</text>
</comment>
<reference evidence="13" key="2">
    <citation type="submission" date="2023-01" db="EMBL/GenBank/DDBJ databases">
        <authorList>
            <person name="Sun Q."/>
            <person name="Evtushenko L."/>
        </authorList>
    </citation>
    <scope>NUCLEOTIDE SEQUENCE</scope>
    <source>
        <strain evidence="13">VKM B-2748</strain>
    </source>
</reference>
<dbReference type="GO" id="GO:0030488">
    <property type="term" value="P:tRNA methylation"/>
    <property type="evidence" value="ECO:0007669"/>
    <property type="project" value="TreeGrafter"/>
</dbReference>
<dbReference type="InterPro" id="IPR036188">
    <property type="entry name" value="FAD/NAD-bd_sf"/>
</dbReference>
<protein>
    <recommendedName>
        <fullName evidence="11">Methylenetetrahydrofolate--tRNA-(uracil-5-)-methyltransferase TrmFO</fullName>
        <ecNumber evidence="11">2.1.1.74</ecNumber>
    </recommendedName>
    <alternativeName>
        <fullName evidence="11">Folate-dependent tRNA (uracil-5-)-methyltransferase</fullName>
    </alternativeName>
    <alternativeName>
        <fullName evidence="11">Folate-dependent tRNA(M-5-U54)-methyltransferase</fullName>
    </alternativeName>
</protein>
<evidence type="ECO:0000256" key="2">
    <source>
        <dbReference type="ARBA" id="ARBA00003717"/>
    </source>
</evidence>
<evidence type="ECO:0000256" key="4">
    <source>
        <dbReference type="ARBA" id="ARBA00022603"/>
    </source>
</evidence>
<evidence type="ECO:0000313" key="13">
    <source>
        <dbReference type="EMBL" id="GLK81366.1"/>
    </source>
</evidence>
<evidence type="ECO:0000259" key="12">
    <source>
        <dbReference type="Pfam" id="PF01134"/>
    </source>
</evidence>
<dbReference type="PANTHER" id="PTHR11806">
    <property type="entry name" value="GLUCOSE INHIBITED DIVISION PROTEIN A"/>
    <property type="match status" value="1"/>
</dbReference>
<dbReference type="HAMAP" id="MF_01037">
    <property type="entry name" value="TrmFO"/>
    <property type="match status" value="1"/>
</dbReference>
<dbReference type="EMBL" id="BSFL01000003">
    <property type="protein sequence ID" value="GLK81366.1"/>
    <property type="molecule type" value="Genomic_DNA"/>
</dbReference>
<evidence type="ECO:0000256" key="7">
    <source>
        <dbReference type="ARBA" id="ARBA00022694"/>
    </source>
</evidence>
<comment type="similarity">
    <text evidence="11">Belongs to the MnmG family. TrmFO subfamily.</text>
</comment>
<dbReference type="Proteomes" id="UP001143309">
    <property type="component" value="Unassembled WGS sequence"/>
</dbReference>
<reference evidence="13" key="1">
    <citation type="journal article" date="2014" name="Int. J. Syst. Evol. Microbiol.">
        <title>Complete genome sequence of Corynebacterium casei LMG S-19264T (=DSM 44701T), isolated from a smear-ripened cheese.</title>
        <authorList>
            <consortium name="US DOE Joint Genome Institute (JGI-PGF)"/>
            <person name="Walter F."/>
            <person name="Albersmeier A."/>
            <person name="Kalinowski J."/>
            <person name="Ruckert C."/>
        </authorList>
    </citation>
    <scope>NUCLEOTIDE SEQUENCE</scope>
    <source>
        <strain evidence="13">VKM B-2748</strain>
    </source>
</reference>
<feature type="binding site" evidence="11">
    <location>
        <begin position="12"/>
        <end position="17"/>
    </location>
    <ligand>
        <name>FAD</name>
        <dbReference type="ChEBI" id="CHEBI:57692"/>
    </ligand>
</feature>
<dbReference type="RefSeq" id="WP_271201822.1">
    <property type="nucleotide sequence ID" value="NZ_BSFL01000003.1"/>
</dbReference>
<accession>A0A9W6JRQ3</accession>
<comment type="catalytic activity">
    <reaction evidence="11">
        <text>uridine(54) in tRNA + (6R)-5,10-methylene-5,6,7,8-tetrahydrofolate + NADPH + H(+) = 5-methyluridine(54) in tRNA + (6S)-5,6,7,8-tetrahydrofolate + NADP(+)</text>
        <dbReference type="Rhea" id="RHEA:62372"/>
        <dbReference type="Rhea" id="RHEA-COMP:10167"/>
        <dbReference type="Rhea" id="RHEA-COMP:10193"/>
        <dbReference type="ChEBI" id="CHEBI:15378"/>
        <dbReference type="ChEBI" id="CHEBI:15636"/>
        <dbReference type="ChEBI" id="CHEBI:57453"/>
        <dbReference type="ChEBI" id="CHEBI:57783"/>
        <dbReference type="ChEBI" id="CHEBI:58349"/>
        <dbReference type="ChEBI" id="CHEBI:65315"/>
        <dbReference type="ChEBI" id="CHEBI:74447"/>
        <dbReference type="EC" id="2.1.1.74"/>
    </reaction>
</comment>
<dbReference type="GO" id="GO:0047151">
    <property type="term" value="F:tRNA (uracil(54)-C5)-methyltransferase activity, 5,10-methylenetetrahydrofolate-dependent"/>
    <property type="evidence" value="ECO:0007669"/>
    <property type="project" value="UniProtKB-UniRule"/>
</dbReference>
<dbReference type="EC" id="2.1.1.74" evidence="11"/>
<dbReference type="NCBIfam" id="TIGR00137">
    <property type="entry name" value="gid_trmFO"/>
    <property type="match status" value="1"/>
</dbReference>
<comment type="function">
    <text evidence="11">Catalyzes the folate-dependent formation of 5-methyl-uridine at position 54 (M-5-U54) in all tRNAs.</text>
</comment>
<keyword evidence="7 11" id="KW-0819">tRNA processing</keyword>
<dbReference type="PROSITE" id="PS01281">
    <property type="entry name" value="GIDA_2"/>
    <property type="match status" value="1"/>
</dbReference>
<name>A0A9W6JRQ3_9HYPH</name>
<comment type="subcellular location">
    <subcellularLocation>
        <location evidence="11">Cytoplasm</location>
    </subcellularLocation>
</comment>
<evidence type="ECO:0000256" key="10">
    <source>
        <dbReference type="ARBA" id="ARBA00023027"/>
    </source>
</evidence>
<comment type="catalytic activity">
    <reaction evidence="11">
        <text>uridine(54) in tRNA + (6R)-5,10-methylene-5,6,7,8-tetrahydrofolate + NADH + H(+) = 5-methyluridine(54) in tRNA + (6S)-5,6,7,8-tetrahydrofolate + NAD(+)</text>
        <dbReference type="Rhea" id="RHEA:16873"/>
        <dbReference type="Rhea" id="RHEA-COMP:10167"/>
        <dbReference type="Rhea" id="RHEA-COMP:10193"/>
        <dbReference type="ChEBI" id="CHEBI:15378"/>
        <dbReference type="ChEBI" id="CHEBI:15636"/>
        <dbReference type="ChEBI" id="CHEBI:57453"/>
        <dbReference type="ChEBI" id="CHEBI:57540"/>
        <dbReference type="ChEBI" id="CHEBI:57945"/>
        <dbReference type="ChEBI" id="CHEBI:65315"/>
        <dbReference type="ChEBI" id="CHEBI:74447"/>
        <dbReference type="EC" id="2.1.1.74"/>
    </reaction>
</comment>
<dbReference type="GO" id="GO:0002098">
    <property type="term" value="P:tRNA wobble uridine modification"/>
    <property type="evidence" value="ECO:0007669"/>
    <property type="project" value="TreeGrafter"/>
</dbReference>
<dbReference type="NCBIfam" id="NF003739">
    <property type="entry name" value="PRK05335.1"/>
    <property type="match status" value="1"/>
</dbReference>
<keyword evidence="14" id="KW-1185">Reference proteome</keyword>
<feature type="domain" description="MnmG N-terminal" evidence="12">
    <location>
        <begin position="8"/>
        <end position="379"/>
    </location>
</feature>
<keyword evidence="10 11" id="KW-0520">NAD</keyword>